<dbReference type="EMBL" id="CP003360">
    <property type="protein sequence ID" value="AFM23475.1"/>
    <property type="molecule type" value="Genomic_DNA"/>
</dbReference>
<protein>
    <recommendedName>
        <fullName evidence="3">ATP-NAD kinase</fullName>
    </recommendedName>
</protein>
<dbReference type="InterPro" id="IPR039065">
    <property type="entry name" value="AcoX-like"/>
</dbReference>
<reference evidence="2" key="1">
    <citation type="submission" date="2012-06" db="EMBL/GenBank/DDBJ databases">
        <title>Complete sequence of chromosome of Desulfomonile tiedjei DSM 6799.</title>
        <authorList>
            <person name="Lucas S."/>
            <person name="Copeland A."/>
            <person name="Lapidus A."/>
            <person name="Glavina del Rio T."/>
            <person name="Dalin E."/>
            <person name="Tice H."/>
            <person name="Bruce D."/>
            <person name="Goodwin L."/>
            <person name="Pitluck S."/>
            <person name="Peters L."/>
            <person name="Ovchinnikova G."/>
            <person name="Zeytun A."/>
            <person name="Lu M."/>
            <person name="Kyrpides N."/>
            <person name="Mavromatis K."/>
            <person name="Ivanova N."/>
            <person name="Brettin T."/>
            <person name="Detter J.C."/>
            <person name="Han C."/>
            <person name="Larimer F."/>
            <person name="Land M."/>
            <person name="Hauser L."/>
            <person name="Markowitz V."/>
            <person name="Cheng J.-F."/>
            <person name="Hugenholtz P."/>
            <person name="Woyke T."/>
            <person name="Wu D."/>
            <person name="Spring S."/>
            <person name="Schroeder M."/>
            <person name="Brambilla E."/>
            <person name="Klenk H.-P."/>
            <person name="Eisen J.A."/>
        </authorList>
    </citation>
    <scope>NUCLEOTIDE SEQUENCE [LARGE SCALE GENOMIC DNA]</scope>
    <source>
        <strain evidence="2">ATCC 49306 / DSM 6799 / DCB-1</strain>
    </source>
</reference>
<name>I4C1N4_DESTA</name>
<evidence type="ECO:0000313" key="2">
    <source>
        <dbReference type="Proteomes" id="UP000006055"/>
    </source>
</evidence>
<dbReference type="PANTHER" id="PTHR40697:SF3">
    <property type="entry name" value="ACETOIN CATABOLISM PROTEIN X"/>
    <property type="match status" value="1"/>
</dbReference>
<dbReference type="Pfam" id="PF01513">
    <property type="entry name" value="NAD_kinase"/>
    <property type="match status" value="1"/>
</dbReference>
<dbReference type="PATRIC" id="fig|706587.4.peg.847"/>
<dbReference type="STRING" id="706587.Desti_0750"/>
<dbReference type="HOGENOM" id="CLU_786821_0_0_7"/>
<dbReference type="OrthoDB" id="4292700at2"/>
<dbReference type="GO" id="GO:0005524">
    <property type="term" value="F:ATP binding"/>
    <property type="evidence" value="ECO:0007669"/>
    <property type="project" value="UniProtKB-ARBA"/>
</dbReference>
<dbReference type="SUPFAM" id="SSF111331">
    <property type="entry name" value="NAD kinase/diacylglycerol kinase-like"/>
    <property type="match status" value="1"/>
</dbReference>
<keyword evidence="2" id="KW-1185">Reference proteome</keyword>
<proteinExistence type="predicted"/>
<organism evidence="1 2">
    <name type="scientific">Desulfomonile tiedjei (strain ATCC 49306 / DSM 6799 / DCB-1)</name>
    <dbReference type="NCBI Taxonomy" id="706587"/>
    <lineage>
        <taxon>Bacteria</taxon>
        <taxon>Pseudomonadati</taxon>
        <taxon>Thermodesulfobacteriota</taxon>
        <taxon>Desulfomonilia</taxon>
        <taxon>Desulfomonilales</taxon>
        <taxon>Desulfomonilaceae</taxon>
        <taxon>Desulfomonile</taxon>
    </lineage>
</organism>
<dbReference type="Gene3D" id="3.40.50.10330">
    <property type="entry name" value="Probable inorganic polyphosphate/atp-NAD kinase, domain 1"/>
    <property type="match status" value="1"/>
</dbReference>
<dbReference type="InterPro" id="IPR002504">
    <property type="entry name" value="NADK"/>
</dbReference>
<dbReference type="GO" id="GO:0006741">
    <property type="term" value="P:NADP+ biosynthetic process"/>
    <property type="evidence" value="ECO:0007669"/>
    <property type="project" value="InterPro"/>
</dbReference>
<dbReference type="InterPro" id="IPR017438">
    <property type="entry name" value="ATP-NAD_kinase_N"/>
</dbReference>
<dbReference type="InterPro" id="IPR011391">
    <property type="entry name" value="AcoX_kinase"/>
</dbReference>
<gene>
    <name evidence="1" type="ordered locus">Desti_0750</name>
</gene>
<dbReference type="GO" id="GO:0051287">
    <property type="term" value="F:NAD binding"/>
    <property type="evidence" value="ECO:0007669"/>
    <property type="project" value="UniProtKB-ARBA"/>
</dbReference>
<evidence type="ECO:0008006" key="3">
    <source>
        <dbReference type="Google" id="ProtNLM"/>
    </source>
</evidence>
<accession>I4C1N4</accession>
<dbReference type="GO" id="GO:0003951">
    <property type="term" value="F:NAD+ kinase activity"/>
    <property type="evidence" value="ECO:0007669"/>
    <property type="project" value="InterPro"/>
</dbReference>
<evidence type="ECO:0000313" key="1">
    <source>
        <dbReference type="EMBL" id="AFM23475.1"/>
    </source>
</evidence>
<dbReference type="AlphaFoldDB" id="I4C1N4"/>
<dbReference type="Proteomes" id="UP000006055">
    <property type="component" value="Chromosome"/>
</dbReference>
<dbReference type="KEGG" id="dti:Desti_0750"/>
<sequence length="347" mass="37607">MSLVGIIANPASGKDIRRLVAFGSAFDNQEKVRIVRRVLLGLKAVGVDQVCYMPDYYGIVPRALDGLKVDISVASLNFDTKADQRDSVEAARIMEEKGATCIVTLGGDGTNRVVAKGTTRVPILPISTGTNNVFSYMIEATVAGLAAGLIANRAVPMEESTFSSTRLDVKLDGRVVDMALIDVAVCEDLFVASRAVWDMRKVRQVFFNRAEPGNIGLSAIGGQLHRIRAEQPQCLYLELGGDDRFVRAAVAPGLIEDVPIKSERVMNVGEEMQVCTVPSVLALDGEREVEVRPGQHAAIYLAKDGPVVVDVARTMSAAMTRQVFAWEKCPDMGGELTRSLSGRMERH</sequence>
<dbReference type="InterPro" id="IPR016064">
    <property type="entry name" value="NAD/diacylglycerol_kinase_sf"/>
</dbReference>
<dbReference type="eggNOG" id="COG0061">
    <property type="taxonomic scope" value="Bacteria"/>
</dbReference>
<dbReference type="PANTHER" id="PTHR40697">
    <property type="entry name" value="ACETOIN CATABOLISM PROTEIN X"/>
    <property type="match status" value="1"/>
</dbReference>
<dbReference type="PIRSF" id="PIRSF018567">
    <property type="entry name" value="AcoX"/>
    <property type="match status" value="1"/>
</dbReference>